<dbReference type="AlphaFoldDB" id="A0A640TK10"/>
<feature type="region of interest" description="Disordered" evidence="2">
    <location>
        <begin position="1"/>
        <end position="22"/>
    </location>
</feature>
<feature type="compositionally biased region" description="Basic and acidic residues" evidence="2">
    <location>
        <begin position="225"/>
        <end position="241"/>
    </location>
</feature>
<reference evidence="3 5" key="1">
    <citation type="submission" date="2019-12" db="EMBL/GenBank/DDBJ databases">
        <title>Whole genome shotgun sequence of Streptomyces libani subsp. libani NBRC 13452.</title>
        <authorList>
            <person name="Ichikawa N."/>
            <person name="Kimura A."/>
            <person name="Kitahashi Y."/>
            <person name="Komaki H."/>
            <person name="Tamura T."/>
        </authorList>
    </citation>
    <scope>NUCLEOTIDE SEQUENCE [LARGE SCALE GENOMIC DNA]</scope>
    <source>
        <strain evidence="3 5">NBRC 13452</strain>
    </source>
</reference>
<dbReference type="EMBL" id="BLIP01000001">
    <property type="protein sequence ID" value="GFE24233.1"/>
    <property type="molecule type" value="Genomic_DNA"/>
</dbReference>
<keyword evidence="6" id="KW-1185">Reference proteome</keyword>
<dbReference type="Proteomes" id="UP000429552">
    <property type="component" value="Unassembled WGS sequence"/>
</dbReference>
<gene>
    <name evidence="3" type="ORF">Sliba_46860</name>
    <name evidence="4" type="ORF">STRLI_004672</name>
</gene>
<feature type="region of interest" description="Disordered" evidence="2">
    <location>
        <begin position="107"/>
        <end position="145"/>
    </location>
</feature>
<keyword evidence="1" id="KW-0175">Coiled coil</keyword>
<dbReference type="RefSeq" id="WP_159488034.1">
    <property type="nucleotide sequence ID" value="NZ_BLIP01000001.1"/>
</dbReference>
<feature type="compositionally biased region" description="Basic and acidic residues" evidence="2">
    <location>
        <begin position="11"/>
        <end position="22"/>
    </location>
</feature>
<feature type="compositionally biased region" description="Basic and acidic residues" evidence="2">
    <location>
        <begin position="262"/>
        <end position="275"/>
    </location>
</feature>
<dbReference type="EMBL" id="CP114202">
    <property type="protein sequence ID" value="WAT98597.1"/>
    <property type="molecule type" value="Genomic_DNA"/>
</dbReference>
<organism evidence="3 5">
    <name type="scientific">Streptomyces nigrescens</name>
    <dbReference type="NCBI Taxonomy" id="1920"/>
    <lineage>
        <taxon>Bacteria</taxon>
        <taxon>Bacillati</taxon>
        <taxon>Actinomycetota</taxon>
        <taxon>Actinomycetes</taxon>
        <taxon>Kitasatosporales</taxon>
        <taxon>Streptomycetaceae</taxon>
        <taxon>Streptomyces</taxon>
    </lineage>
</organism>
<evidence type="ECO:0000256" key="1">
    <source>
        <dbReference type="SAM" id="Coils"/>
    </source>
</evidence>
<protein>
    <submittedName>
        <fullName evidence="4">Cellulose-binding protein</fullName>
    </submittedName>
</protein>
<reference evidence="4 6" key="2">
    <citation type="submission" date="2022-12" db="EMBL/GenBank/DDBJ databases">
        <authorList>
            <person name="Ruckert C."/>
            <person name="Busche T."/>
            <person name="Kalinowski J."/>
            <person name="Wittmann C."/>
        </authorList>
    </citation>
    <scope>NUCLEOTIDE SEQUENCE [LARGE SCALE GENOMIC DNA]</scope>
    <source>
        <strain evidence="4 6">DSM 40555</strain>
    </source>
</reference>
<feature type="compositionally biased region" description="Basic and acidic residues" evidence="2">
    <location>
        <begin position="107"/>
        <end position="143"/>
    </location>
</feature>
<evidence type="ECO:0000313" key="5">
    <source>
        <dbReference type="Proteomes" id="UP000429552"/>
    </source>
</evidence>
<feature type="coiled-coil region" evidence="1">
    <location>
        <begin position="151"/>
        <end position="178"/>
    </location>
</feature>
<name>A0A640TK10_STRNI</name>
<evidence type="ECO:0000256" key="2">
    <source>
        <dbReference type="SAM" id="MobiDB-lite"/>
    </source>
</evidence>
<evidence type="ECO:0000313" key="3">
    <source>
        <dbReference type="EMBL" id="GFE24233.1"/>
    </source>
</evidence>
<feature type="region of interest" description="Disordered" evidence="2">
    <location>
        <begin position="262"/>
        <end position="336"/>
    </location>
</feature>
<feature type="region of interest" description="Disordered" evidence="2">
    <location>
        <begin position="225"/>
        <end position="250"/>
    </location>
</feature>
<proteinExistence type="predicted"/>
<evidence type="ECO:0000313" key="4">
    <source>
        <dbReference type="EMBL" id="WAT98597.1"/>
    </source>
</evidence>
<dbReference type="Proteomes" id="UP001210609">
    <property type="component" value="Chromosome"/>
</dbReference>
<evidence type="ECO:0000313" key="6">
    <source>
        <dbReference type="Proteomes" id="UP001210609"/>
    </source>
</evidence>
<sequence>MSASVSPHGFETVRGRGYRPEDVDRRVEGLSVDRDSCWERAARLTVLSNEMEAELTELRAHVAQLPPQTYASLGREARLILTTAESEAARLRTEAQQADEQIREEAAVHADEVREAADKDAYARRDEAETRARRTGEAARGEAAELVTVATEEAGKLREEAAEELAEVQRRTAQLLRDQEKRQAEEWDAAGRQFAQMEAEMDQLVAELDARGKAARADGERLYAEAEEAARHRQEDAEDRGAGLLSQARAEVERIERTTERILREHDAEREEVRTHMTHVRNSLAALTGKAPAPDVDDGTEPRGGGRDGGTAPDAGPDEEDTLETQLPRAGGGAGA</sequence>
<accession>A0A640TK10</accession>